<proteinExistence type="predicted"/>
<dbReference type="Proteomes" id="UP000248257">
    <property type="component" value="Unassembled WGS sequence"/>
</dbReference>
<dbReference type="EMBL" id="NKUC01000005">
    <property type="protein sequence ID" value="PYD57922.1"/>
    <property type="molecule type" value="Genomic_DNA"/>
</dbReference>
<reference evidence="1 2" key="1">
    <citation type="submission" date="2017-07" db="EMBL/GenBank/DDBJ databases">
        <title>A draft genome sequence of Komagataeibacter xylinus LMG 1515.</title>
        <authorList>
            <person name="Skraban J."/>
            <person name="Cleenwerck I."/>
            <person name="Vandamme P."/>
            <person name="Trcek J."/>
        </authorList>
    </citation>
    <scope>NUCLEOTIDE SEQUENCE [LARGE SCALE GENOMIC DNA]</scope>
    <source>
        <strain evidence="1 2">LMG 1515</strain>
    </source>
</reference>
<protein>
    <submittedName>
        <fullName evidence="1">Uncharacterized protein</fullName>
    </submittedName>
</protein>
<comment type="caution">
    <text evidence="1">The sequence shown here is derived from an EMBL/GenBank/DDBJ whole genome shotgun (WGS) entry which is preliminary data.</text>
</comment>
<evidence type="ECO:0000313" key="2">
    <source>
        <dbReference type="Proteomes" id="UP000248257"/>
    </source>
</evidence>
<keyword evidence="2" id="KW-1185">Reference proteome</keyword>
<accession>A0A318PK79</accession>
<sequence length="99" mass="11368">MIEYIDHITAISLFPMPDDIHFPAATHVSGHARCHDVGAGADAEKPYSRFFKFKTYGLEGCKKIGGFIPPGPFFWMDDIYKPWILCRNFEKNILFIPIF</sequence>
<name>A0A318PK79_KOMXY</name>
<dbReference type="AlphaFoldDB" id="A0A318PK79"/>
<organism evidence="1 2">
    <name type="scientific">Komagataeibacter xylinus</name>
    <name type="common">Gluconacetobacter xylinus</name>
    <dbReference type="NCBI Taxonomy" id="28448"/>
    <lineage>
        <taxon>Bacteria</taxon>
        <taxon>Pseudomonadati</taxon>
        <taxon>Pseudomonadota</taxon>
        <taxon>Alphaproteobacteria</taxon>
        <taxon>Acetobacterales</taxon>
        <taxon>Acetobacteraceae</taxon>
        <taxon>Komagataeibacter</taxon>
    </lineage>
</organism>
<evidence type="ECO:0000313" key="1">
    <source>
        <dbReference type="EMBL" id="PYD57922.1"/>
    </source>
</evidence>
<gene>
    <name evidence="1" type="ORF">CFR75_04095</name>
</gene>